<dbReference type="PANTHER" id="PTHR43537">
    <property type="entry name" value="TRANSCRIPTIONAL REGULATOR, GNTR FAMILY"/>
    <property type="match status" value="1"/>
</dbReference>
<proteinExistence type="predicted"/>
<keyword evidence="2" id="KW-0238">DNA-binding</keyword>
<dbReference type="Proteomes" id="UP000316242">
    <property type="component" value="Unassembled WGS sequence"/>
</dbReference>
<dbReference type="InterPro" id="IPR036390">
    <property type="entry name" value="WH_DNA-bd_sf"/>
</dbReference>
<gene>
    <name evidence="5" type="ORF">ANI01nite_16610</name>
</gene>
<evidence type="ECO:0000259" key="4">
    <source>
        <dbReference type="PROSITE" id="PS50949"/>
    </source>
</evidence>
<dbReference type="InterPro" id="IPR008920">
    <property type="entry name" value="TF_FadR/GntR_C"/>
</dbReference>
<dbReference type="Gene3D" id="1.20.120.530">
    <property type="entry name" value="GntR ligand-binding domain-like"/>
    <property type="match status" value="1"/>
</dbReference>
<dbReference type="CDD" id="cd07377">
    <property type="entry name" value="WHTH_GntR"/>
    <property type="match status" value="1"/>
</dbReference>
<protein>
    <submittedName>
        <fullName evidence="5">Transcriptional regulator</fullName>
    </submittedName>
</protein>
<dbReference type="Gene3D" id="1.10.10.10">
    <property type="entry name" value="Winged helix-like DNA-binding domain superfamily/Winged helix DNA-binding domain"/>
    <property type="match status" value="1"/>
</dbReference>
<reference evidence="5 6" key="1">
    <citation type="submission" date="2019-06" db="EMBL/GenBank/DDBJ databases">
        <title>Whole genome shotgun sequence of Glutamicibacter nicotianae NBRC 14234.</title>
        <authorList>
            <person name="Hosoyama A."/>
            <person name="Uohara A."/>
            <person name="Ohji S."/>
            <person name="Ichikawa N."/>
        </authorList>
    </citation>
    <scope>NUCLEOTIDE SEQUENCE [LARGE SCALE GENOMIC DNA]</scope>
    <source>
        <strain evidence="5 6">NBRC 14234</strain>
    </source>
</reference>
<dbReference type="RefSeq" id="WP_066141818.1">
    <property type="nucleotide sequence ID" value="NZ_BAAAWM010000001.1"/>
</dbReference>
<dbReference type="SMART" id="SM00895">
    <property type="entry name" value="FCD"/>
    <property type="match status" value="1"/>
</dbReference>
<dbReference type="SUPFAM" id="SSF46785">
    <property type="entry name" value="Winged helix' DNA-binding domain"/>
    <property type="match status" value="1"/>
</dbReference>
<dbReference type="InterPro" id="IPR036388">
    <property type="entry name" value="WH-like_DNA-bd_sf"/>
</dbReference>
<dbReference type="Pfam" id="PF00392">
    <property type="entry name" value="GntR"/>
    <property type="match status" value="1"/>
</dbReference>
<evidence type="ECO:0000313" key="5">
    <source>
        <dbReference type="EMBL" id="GEC12458.1"/>
    </source>
</evidence>
<dbReference type="InterPro" id="IPR000524">
    <property type="entry name" value="Tscrpt_reg_HTH_GntR"/>
</dbReference>
<sequence>MTSDLQVPAQHGRTLTEQVMDYVRSAVISGELKTDTLYSVYQLADRLKISRSPVRDGLLRLEEAGLVEFARNRGFRIIPTQPKDVAEIFSLRLALEVPAAFRAAQACTPQIAARLNDIVAGLARCAEADLTEEFFDLDQQLHDFILEVAQSNRGRNIVNRLRVATRLLGVSTAGKQRTLGDIMAEHEPIITAISSGNAPAAALAMRQHLVATGKLLLVQAVQGQGLDLDPENLWTELTAGY</sequence>
<evidence type="ECO:0000256" key="1">
    <source>
        <dbReference type="ARBA" id="ARBA00023015"/>
    </source>
</evidence>
<accession>A0ABQ0RKX2</accession>
<name>A0ABQ0RKX2_GLUNI</name>
<dbReference type="SUPFAM" id="SSF48008">
    <property type="entry name" value="GntR ligand-binding domain-like"/>
    <property type="match status" value="1"/>
</dbReference>
<dbReference type="InterPro" id="IPR011711">
    <property type="entry name" value="GntR_C"/>
</dbReference>
<keyword evidence="6" id="KW-1185">Reference proteome</keyword>
<feature type="domain" description="HTH gntR-type" evidence="4">
    <location>
        <begin position="13"/>
        <end position="80"/>
    </location>
</feature>
<keyword evidence="3" id="KW-0804">Transcription</keyword>
<keyword evidence="1" id="KW-0805">Transcription regulation</keyword>
<evidence type="ECO:0000313" key="6">
    <source>
        <dbReference type="Proteomes" id="UP000316242"/>
    </source>
</evidence>
<dbReference type="SMART" id="SM00345">
    <property type="entry name" value="HTH_GNTR"/>
    <property type="match status" value="1"/>
</dbReference>
<comment type="caution">
    <text evidence="5">The sequence shown here is derived from an EMBL/GenBank/DDBJ whole genome shotgun (WGS) entry which is preliminary data.</text>
</comment>
<evidence type="ECO:0000256" key="2">
    <source>
        <dbReference type="ARBA" id="ARBA00023125"/>
    </source>
</evidence>
<dbReference type="Pfam" id="PF07729">
    <property type="entry name" value="FCD"/>
    <property type="match status" value="1"/>
</dbReference>
<dbReference type="EMBL" id="BJNE01000005">
    <property type="protein sequence ID" value="GEC12458.1"/>
    <property type="molecule type" value="Genomic_DNA"/>
</dbReference>
<dbReference type="PROSITE" id="PS50949">
    <property type="entry name" value="HTH_GNTR"/>
    <property type="match status" value="1"/>
</dbReference>
<evidence type="ECO:0000256" key="3">
    <source>
        <dbReference type="ARBA" id="ARBA00023163"/>
    </source>
</evidence>
<dbReference type="PANTHER" id="PTHR43537:SF5">
    <property type="entry name" value="UXU OPERON TRANSCRIPTIONAL REGULATOR"/>
    <property type="match status" value="1"/>
</dbReference>
<organism evidence="5 6">
    <name type="scientific">Glutamicibacter nicotianae</name>
    <name type="common">Arthrobacter nicotianae</name>
    <dbReference type="NCBI Taxonomy" id="37929"/>
    <lineage>
        <taxon>Bacteria</taxon>
        <taxon>Bacillati</taxon>
        <taxon>Actinomycetota</taxon>
        <taxon>Actinomycetes</taxon>
        <taxon>Micrococcales</taxon>
        <taxon>Micrococcaceae</taxon>
        <taxon>Glutamicibacter</taxon>
    </lineage>
</organism>